<evidence type="ECO:0000256" key="10">
    <source>
        <dbReference type="ARBA" id="ARBA00048540"/>
    </source>
</evidence>
<dbReference type="InterPro" id="IPR024932">
    <property type="entry name" value="ApbE"/>
</dbReference>
<gene>
    <name evidence="12" type="ORF">VF724_00080</name>
</gene>
<comment type="similarity">
    <text evidence="11">Belongs to the ApbE family.</text>
</comment>
<evidence type="ECO:0000256" key="2">
    <source>
        <dbReference type="ARBA" id="ARBA00011955"/>
    </source>
</evidence>
<dbReference type="PANTHER" id="PTHR30040:SF2">
    <property type="entry name" value="FAD:PROTEIN FMN TRANSFERASE"/>
    <property type="match status" value="1"/>
</dbReference>
<dbReference type="PANTHER" id="PTHR30040">
    <property type="entry name" value="THIAMINE BIOSYNTHESIS LIPOPROTEIN APBE"/>
    <property type="match status" value="1"/>
</dbReference>
<evidence type="ECO:0000256" key="11">
    <source>
        <dbReference type="PIRNR" id="PIRNR006268"/>
    </source>
</evidence>
<keyword evidence="8 11" id="KW-0460">Magnesium</keyword>
<dbReference type="PIRSF" id="PIRSF006268">
    <property type="entry name" value="ApbE"/>
    <property type="match status" value="1"/>
</dbReference>
<keyword evidence="13" id="KW-1185">Reference proteome</keyword>
<evidence type="ECO:0000256" key="5">
    <source>
        <dbReference type="ARBA" id="ARBA00022679"/>
    </source>
</evidence>
<organism evidence="12 13">
    <name type="scientific">Ferviditalea candida</name>
    <dbReference type="NCBI Taxonomy" id="3108399"/>
    <lineage>
        <taxon>Bacteria</taxon>
        <taxon>Bacillati</taxon>
        <taxon>Bacillota</taxon>
        <taxon>Bacilli</taxon>
        <taxon>Bacillales</taxon>
        <taxon>Paenibacillaceae</taxon>
        <taxon>Ferviditalea</taxon>
    </lineage>
</organism>
<keyword evidence="7 11" id="KW-0274">FAD</keyword>
<evidence type="ECO:0000313" key="12">
    <source>
        <dbReference type="EMBL" id="MEB3100064.1"/>
    </source>
</evidence>
<dbReference type="Proteomes" id="UP001310386">
    <property type="component" value="Unassembled WGS sequence"/>
</dbReference>
<dbReference type="Pfam" id="PF02424">
    <property type="entry name" value="ApbE"/>
    <property type="match status" value="1"/>
</dbReference>
<dbReference type="RefSeq" id="WP_371752179.1">
    <property type="nucleotide sequence ID" value="NZ_JAYJLD010000001.1"/>
</dbReference>
<comment type="cofactor">
    <cofactor evidence="1">
        <name>Mg(2+)</name>
        <dbReference type="ChEBI" id="CHEBI:18420"/>
    </cofactor>
</comment>
<reference evidence="12" key="1">
    <citation type="submission" date="2023-12" db="EMBL/GenBank/DDBJ databases">
        <title>Fervidustalea candida gen. nov., sp. nov., a novel member of the family Paenibacillaceae isolated from a geothermal area.</title>
        <authorList>
            <person name="Li W.-J."/>
            <person name="Jiao J.-Y."/>
            <person name="Chen Y."/>
        </authorList>
    </citation>
    <scope>NUCLEOTIDE SEQUENCE</scope>
    <source>
        <strain evidence="12">SYSU GA230002</strain>
    </source>
</reference>
<dbReference type="Gene3D" id="3.10.520.10">
    <property type="entry name" value="ApbE-like domains"/>
    <property type="match status" value="1"/>
</dbReference>
<evidence type="ECO:0000256" key="1">
    <source>
        <dbReference type="ARBA" id="ARBA00001946"/>
    </source>
</evidence>
<evidence type="ECO:0000256" key="8">
    <source>
        <dbReference type="ARBA" id="ARBA00022842"/>
    </source>
</evidence>
<comment type="catalytic activity">
    <reaction evidence="10 11">
        <text>L-threonyl-[protein] + FAD = FMN-L-threonyl-[protein] + AMP + H(+)</text>
        <dbReference type="Rhea" id="RHEA:36847"/>
        <dbReference type="Rhea" id="RHEA-COMP:11060"/>
        <dbReference type="Rhea" id="RHEA-COMP:11061"/>
        <dbReference type="ChEBI" id="CHEBI:15378"/>
        <dbReference type="ChEBI" id="CHEBI:30013"/>
        <dbReference type="ChEBI" id="CHEBI:57692"/>
        <dbReference type="ChEBI" id="CHEBI:74257"/>
        <dbReference type="ChEBI" id="CHEBI:456215"/>
        <dbReference type="EC" id="2.7.1.180"/>
    </reaction>
</comment>
<accession>A0ABU5ZC28</accession>
<dbReference type="SUPFAM" id="SSF143631">
    <property type="entry name" value="ApbE-like"/>
    <property type="match status" value="1"/>
</dbReference>
<comment type="caution">
    <text evidence="12">The sequence shown here is derived from an EMBL/GenBank/DDBJ whole genome shotgun (WGS) entry which is preliminary data.</text>
</comment>
<evidence type="ECO:0000256" key="7">
    <source>
        <dbReference type="ARBA" id="ARBA00022827"/>
    </source>
</evidence>
<evidence type="ECO:0000256" key="9">
    <source>
        <dbReference type="ARBA" id="ARBA00031306"/>
    </source>
</evidence>
<protein>
    <recommendedName>
        <fullName evidence="3 11">FAD:protein FMN transferase</fullName>
        <ecNumber evidence="2 11">2.7.1.180</ecNumber>
    </recommendedName>
    <alternativeName>
        <fullName evidence="9 11">Flavin transferase</fullName>
    </alternativeName>
</protein>
<dbReference type="EMBL" id="JAYJLD010000001">
    <property type="protein sequence ID" value="MEB3100064.1"/>
    <property type="molecule type" value="Genomic_DNA"/>
</dbReference>
<evidence type="ECO:0000256" key="3">
    <source>
        <dbReference type="ARBA" id="ARBA00016337"/>
    </source>
</evidence>
<evidence type="ECO:0000256" key="4">
    <source>
        <dbReference type="ARBA" id="ARBA00022630"/>
    </source>
</evidence>
<keyword evidence="4 11" id="KW-0285">Flavoprotein</keyword>
<evidence type="ECO:0000313" key="13">
    <source>
        <dbReference type="Proteomes" id="UP001310386"/>
    </source>
</evidence>
<sequence length="330" mass="36809">MVMTTQDHQAKAQSYSFRFRAMNTEIEAFVFCTEEQVAPTQRLVFDWFQAAERRFSRFLPASELSYLNRLTGQTCLVSEAMLEVLLLAESYTRLTEGIFQPLILKALEQSGYNQSFELMEHGPNYRIQLTADRTQANDDLRIVTNSSMKSVLLPTDAKMDLGGIVKSWAVKRLAGWLQKQHGLQSGMINAGGDLAVWGRPDGGSGAWRIGIENPWKADQVIGILALDHGAVATSSKLGRQWDTEHGKMHHLIDPRSMRPSESDVLQCTVTGEDVLECEIWSKVICILGYEEGAALFTKKTSGYEALVFTEKGEVHKIGELENFQGGDNIG</sequence>
<dbReference type="EC" id="2.7.1.180" evidence="2 11"/>
<keyword evidence="6 11" id="KW-0479">Metal-binding</keyword>
<dbReference type="GO" id="GO:0016740">
    <property type="term" value="F:transferase activity"/>
    <property type="evidence" value="ECO:0007669"/>
    <property type="project" value="UniProtKB-KW"/>
</dbReference>
<proteinExistence type="inferred from homology"/>
<evidence type="ECO:0000256" key="6">
    <source>
        <dbReference type="ARBA" id="ARBA00022723"/>
    </source>
</evidence>
<dbReference type="InterPro" id="IPR003374">
    <property type="entry name" value="ApbE-like_sf"/>
</dbReference>
<name>A0ABU5ZC28_9BACL</name>
<keyword evidence="5 11" id="KW-0808">Transferase</keyword>